<accession>A0A0F9K1B0</accession>
<evidence type="ECO:0000256" key="1">
    <source>
        <dbReference type="SAM" id="Phobius"/>
    </source>
</evidence>
<keyword evidence="1" id="KW-0472">Membrane</keyword>
<comment type="caution">
    <text evidence="2">The sequence shown here is derived from an EMBL/GenBank/DDBJ whole genome shotgun (WGS) entry which is preliminary data.</text>
</comment>
<name>A0A0F9K1B0_9ZZZZ</name>
<organism evidence="2">
    <name type="scientific">marine sediment metagenome</name>
    <dbReference type="NCBI Taxonomy" id="412755"/>
    <lineage>
        <taxon>unclassified sequences</taxon>
        <taxon>metagenomes</taxon>
        <taxon>ecological metagenomes</taxon>
    </lineage>
</organism>
<protein>
    <submittedName>
        <fullName evidence="2">Uncharacterized protein</fullName>
    </submittedName>
</protein>
<reference evidence="2" key="1">
    <citation type="journal article" date="2015" name="Nature">
        <title>Complex archaea that bridge the gap between prokaryotes and eukaryotes.</title>
        <authorList>
            <person name="Spang A."/>
            <person name="Saw J.H."/>
            <person name="Jorgensen S.L."/>
            <person name="Zaremba-Niedzwiedzka K."/>
            <person name="Martijn J."/>
            <person name="Lind A.E."/>
            <person name="van Eijk R."/>
            <person name="Schleper C."/>
            <person name="Guy L."/>
            <person name="Ettema T.J."/>
        </authorList>
    </citation>
    <scope>NUCLEOTIDE SEQUENCE</scope>
</reference>
<dbReference type="EMBL" id="LAZR01010157">
    <property type="protein sequence ID" value="KKM68491.1"/>
    <property type="molecule type" value="Genomic_DNA"/>
</dbReference>
<feature type="transmembrane region" description="Helical" evidence="1">
    <location>
        <begin position="12"/>
        <end position="31"/>
    </location>
</feature>
<gene>
    <name evidence="2" type="ORF">LCGC14_1460310</name>
</gene>
<sequence>MSQSRFNIEAKFIVRTVLQILLTAFLVIAWLPAQQPTPAPKGYTSNGDVFLGWMKYAAHVQIRFLNGGHTTYGREQMKDITKELEAGLKCVQEKK</sequence>
<keyword evidence="1" id="KW-0812">Transmembrane</keyword>
<dbReference type="AlphaFoldDB" id="A0A0F9K1B0"/>
<evidence type="ECO:0000313" key="2">
    <source>
        <dbReference type="EMBL" id="KKM68491.1"/>
    </source>
</evidence>
<proteinExistence type="predicted"/>
<keyword evidence="1" id="KW-1133">Transmembrane helix</keyword>